<dbReference type="EMBL" id="CAFAAG010000001">
    <property type="protein sequence ID" value="CAB4782834.1"/>
    <property type="molecule type" value="Genomic_DNA"/>
</dbReference>
<reference evidence="3" key="1">
    <citation type="submission" date="2020-05" db="EMBL/GenBank/DDBJ databases">
        <authorList>
            <person name="Chiriac C."/>
            <person name="Salcher M."/>
            <person name="Ghai R."/>
            <person name="Kavagutti S V."/>
        </authorList>
    </citation>
    <scope>NUCLEOTIDE SEQUENCE</scope>
</reference>
<accession>A0A6J6WHS5</accession>
<dbReference type="Gene3D" id="3.40.50.720">
    <property type="entry name" value="NAD(P)-binding Rossmann-like Domain"/>
    <property type="match status" value="1"/>
</dbReference>
<evidence type="ECO:0000259" key="2">
    <source>
        <dbReference type="Pfam" id="PF01370"/>
    </source>
</evidence>
<comment type="similarity">
    <text evidence="1">Belongs to the NAD(P)-dependent epimerase/dehydratase family.</text>
</comment>
<feature type="domain" description="NAD-dependent epimerase/dehydratase" evidence="2">
    <location>
        <begin position="3"/>
        <end position="239"/>
    </location>
</feature>
<sequence>MRILVTGAAGFIGSHIASSLIQNGNTVVGLDSLSSVLYPSSIKAARINELSKFKEFNFYHLNLATDKLDGIIGQIDAVINEAALPGQILSWDHFESYVQSNLTSVDRIIHFCLSRNVPKLIQASTSSVYGVNAVGGEGQAMRPASPYGVTKLAAESLLNAYQQNFPLNFSTVRYFSVYGPSQRPDMGIYKFIESISSKKPIKVFGDGLQRRDCTFVGDIVNGTISAMKNGRAGAVYNLAGGTNLTVLEIINLCGKIIGHEPIIEFVKRPVGDQLLTSGDYSMATSELSYSPQYTFEEGLRLQVAWQLK</sequence>
<dbReference type="InterPro" id="IPR036291">
    <property type="entry name" value="NAD(P)-bd_dom_sf"/>
</dbReference>
<evidence type="ECO:0000313" key="3">
    <source>
        <dbReference type="EMBL" id="CAB4782834.1"/>
    </source>
</evidence>
<evidence type="ECO:0000256" key="1">
    <source>
        <dbReference type="ARBA" id="ARBA00007637"/>
    </source>
</evidence>
<protein>
    <submittedName>
        <fullName evidence="3">Unannotated protein</fullName>
    </submittedName>
</protein>
<gene>
    <name evidence="3" type="ORF">UFOPK2975_00014</name>
</gene>
<organism evidence="3">
    <name type="scientific">freshwater metagenome</name>
    <dbReference type="NCBI Taxonomy" id="449393"/>
    <lineage>
        <taxon>unclassified sequences</taxon>
        <taxon>metagenomes</taxon>
        <taxon>ecological metagenomes</taxon>
    </lineage>
</organism>
<dbReference type="InterPro" id="IPR001509">
    <property type="entry name" value="Epimerase_deHydtase"/>
</dbReference>
<dbReference type="PANTHER" id="PTHR43000">
    <property type="entry name" value="DTDP-D-GLUCOSE 4,6-DEHYDRATASE-RELATED"/>
    <property type="match status" value="1"/>
</dbReference>
<dbReference type="AlphaFoldDB" id="A0A6J6WHS5"/>
<dbReference type="SUPFAM" id="SSF51735">
    <property type="entry name" value="NAD(P)-binding Rossmann-fold domains"/>
    <property type="match status" value="1"/>
</dbReference>
<dbReference type="Pfam" id="PF01370">
    <property type="entry name" value="Epimerase"/>
    <property type="match status" value="1"/>
</dbReference>
<proteinExistence type="inferred from homology"/>
<name>A0A6J6WHS5_9ZZZZ</name>